<reference evidence="2 3" key="1">
    <citation type="journal article" date="2013" name="BMC Genomics">
        <title>Comparative genomics of parasitic silkworm microsporidia reveal an association between genome expansion and host adaptation.</title>
        <authorList>
            <person name="Pan G."/>
            <person name="Xu J."/>
            <person name="Li T."/>
            <person name="Xia Q."/>
            <person name="Liu S.L."/>
            <person name="Zhang G."/>
            <person name="Li S."/>
            <person name="Li C."/>
            <person name="Liu H."/>
            <person name="Yang L."/>
            <person name="Liu T."/>
            <person name="Zhang X."/>
            <person name="Wu Z."/>
            <person name="Fan W."/>
            <person name="Dang X."/>
            <person name="Xiang H."/>
            <person name="Tao M."/>
            <person name="Li Y."/>
            <person name="Hu J."/>
            <person name="Li Z."/>
            <person name="Lin L."/>
            <person name="Luo J."/>
            <person name="Geng L."/>
            <person name="Wang L."/>
            <person name="Long M."/>
            <person name="Wan Y."/>
            <person name="He N."/>
            <person name="Zhang Z."/>
            <person name="Lu C."/>
            <person name="Keeling P.J."/>
            <person name="Wang J."/>
            <person name="Xiang Z."/>
            <person name="Zhou Z."/>
        </authorList>
    </citation>
    <scope>NUCLEOTIDE SEQUENCE [LARGE SCALE GENOMIC DNA]</scope>
    <source>
        <strain evidence="3">CQ1 / CVCC 102059</strain>
    </source>
</reference>
<evidence type="ECO:0000313" key="2">
    <source>
        <dbReference type="EMBL" id="EOB13975.1"/>
    </source>
</evidence>
<dbReference type="EMBL" id="KB908954">
    <property type="protein sequence ID" value="EOB13975.1"/>
    <property type="molecule type" value="Genomic_DNA"/>
</dbReference>
<evidence type="ECO:0000256" key="1">
    <source>
        <dbReference type="SAM" id="Phobius"/>
    </source>
</evidence>
<keyword evidence="1" id="KW-1133">Transmembrane helix</keyword>
<proteinExistence type="predicted"/>
<keyword evidence="3" id="KW-1185">Reference proteome</keyword>
<keyword evidence="1" id="KW-0472">Membrane</keyword>
<gene>
    <name evidence="2" type="ORF">NBO_46g0010</name>
</gene>
<organism evidence="2 3">
    <name type="scientific">Nosema bombycis (strain CQ1 / CVCC 102059)</name>
    <name type="common">Microsporidian parasite</name>
    <name type="synonym">Pebrine of silkworm</name>
    <dbReference type="NCBI Taxonomy" id="578461"/>
    <lineage>
        <taxon>Eukaryota</taxon>
        <taxon>Fungi</taxon>
        <taxon>Fungi incertae sedis</taxon>
        <taxon>Microsporidia</taxon>
        <taxon>Nosematidae</taxon>
        <taxon>Nosema</taxon>
    </lineage>
</organism>
<dbReference type="HOGENOM" id="CLU_3014754_0_0_1"/>
<dbReference type="AlphaFoldDB" id="R0MIJ0"/>
<keyword evidence="1" id="KW-0812">Transmembrane</keyword>
<protein>
    <submittedName>
        <fullName evidence="2">Uncharacterized protein</fullName>
    </submittedName>
</protein>
<name>R0MIJ0_NOSB1</name>
<evidence type="ECO:0000313" key="3">
    <source>
        <dbReference type="Proteomes" id="UP000016927"/>
    </source>
</evidence>
<feature type="transmembrane region" description="Helical" evidence="1">
    <location>
        <begin position="16"/>
        <end position="36"/>
    </location>
</feature>
<dbReference type="VEuPathDB" id="MicrosporidiaDB:NBO_46g0010"/>
<dbReference type="Proteomes" id="UP000016927">
    <property type="component" value="Unassembled WGS sequence"/>
</dbReference>
<sequence>MTLIHKQEAMLEIRDLIIYSIILAVVLTLMGLYTYLNKLIRRLFNIDEPEIVKQKE</sequence>
<accession>R0MIJ0</accession>